<dbReference type="InterPro" id="IPR041014">
    <property type="entry name" value="CEL_III_C"/>
</dbReference>
<protein>
    <recommendedName>
        <fullName evidence="2">CEL-III C-terminal domain-containing protein</fullName>
    </recommendedName>
</protein>
<name>F7ZKQ4_ROSLO</name>
<dbReference type="Proteomes" id="UP000001353">
    <property type="component" value="Chromosome"/>
</dbReference>
<organism evidence="3 4">
    <name type="scientific">Roseobacter litoralis (strain ATCC 49566 / DSM 6996 / JCM 21268 / NBRC 15278 / OCh 149)</name>
    <dbReference type="NCBI Taxonomy" id="391595"/>
    <lineage>
        <taxon>Bacteria</taxon>
        <taxon>Pseudomonadati</taxon>
        <taxon>Pseudomonadota</taxon>
        <taxon>Alphaproteobacteria</taxon>
        <taxon>Rhodobacterales</taxon>
        <taxon>Roseobacteraceae</taxon>
        <taxon>Roseobacter</taxon>
    </lineage>
</organism>
<dbReference type="EMBL" id="CP002623">
    <property type="protein sequence ID" value="AEI92720.1"/>
    <property type="molecule type" value="Genomic_DNA"/>
</dbReference>
<reference evidence="3 4" key="1">
    <citation type="journal article" date="2011" name="BMC Genomics">
        <title>Comparative genome analysis and genome-guided physiological analysis of Roseobacter litoralis.</title>
        <authorList>
            <person name="Kalhoefer D."/>
            <person name="Thole S."/>
            <person name="Voget S."/>
            <person name="Lehmann R."/>
            <person name="Liesegang H."/>
            <person name="Wollher A."/>
            <person name="Daniel R."/>
            <person name="Simon M."/>
            <person name="Brinkhoff T."/>
        </authorList>
    </citation>
    <scope>NUCLEOTIDE SEQUENCE [LARGE SCALE GENOMIC DNA]</scope>
    <source>
        <strain evidence="4">ATCC 49566 / DSM 6996 / JCM 21268 / NBRC 15278 / OCh 149</strain>
    </source>
</reference>
<feature type="signal peptide" evidence="1">
    <location>
        <begin position="1"/>
        <end position="29"/>
    </location>
</feature>
<feature type="chain" id="PRO_5003366892" description="CEL-III C-terminal domain-containing protein" evidence="1">
    <location>
        <begin position="30"/>
        <end position="428"/>
    </location>
</feature>
<dbReference type="AlphaFoldDB" id="F7ZKQ4"/>
<evidence type="ECO:0000313" key="4">
    <source>
        <dbReference type="Proteomes" id="UP000001353"/>
    </source>
</evidence>
<sequence>MIRSLYTKVFFTAVGLFLIGVGAPSPAVAQSGGWVSCGDAGGWCVINTTDPVRLRYGSGEDWTITTAGVGRDGGLIPCNNSLGNVKPGAKTCEYQILTGMDQYVAENTYKCGTEGTNCFVNGDKDRPYYMKYGTDDAWIMVPVAPNAQGNVACSIHTFGYDPVPNVHKHCEAGIEYSDITGWEICSGGERPCTTDKSVVQLVRYGQGNDGSNHTYREVAANKVNCGLDTFVVDPMNNVVKSCYVATVPDDSLEIISVKGQWKQIIGHNDKMAFKTAIGVTGSRADTKTSEWNLSVTTAIEAEANALFAKQTTSLSFTASGGESRSLTEALEQSTLQELSVSCTARNGEVNVGLFQWTYEVEENCAVSGTCASSSSIQTRDTWCVFHPDISLIKFRPVCRPGCCANRNCTTCMTEPEACTVMINPQFAD</sequence>
<evidence type="ECO:0000256" key="1">
    <source>
        <dbReference type="SAM" id="SignalP"/>
    </source>
</evidence>
<keyword evidence="1" id="KW-0732">Signal</keyword>
<dbReference type="eggNOG" id="COG3408">
    <property type="taxonomic scope" value="Bacteria"/>
</dbReference>
<gene>
    <name evidence="3" type="ordered locus">RLO149_c006930</name>
</gene>
<dbReference type="Pfam" id="PF18054">
    <property type="entry name" value="CEL_III_C"/>
    <property type="match status" value="1"/>
</dbReference>
<dbReference type="KEGG" id="rli:RLO149_c006930"/>
<evidence type="ECO:0000313" key="3">
    <source>
        <dbReference type="EMBL" id="AEI92720.1"/>
    </source>
</evidence>
<dbReference type="STRING" id="391595.RLO149_c006930"/>
<evidence type="ECO:0000259" key="2">
    <source>
        <dbReference type="Pfam" id="PF18054"/>
    </source>
</evidence>
<dbReference type="HOGENOM" id="CLU_640728_0_0_5"/>
<keyword evidence="4" id="KW-1185">Reference proteome</keyword>
<dbReference type="RefSeq" id="WP_013960660.1">
    <property type="nucleotide sequence ID" value="NC_015730.1"/>
</dbReference>
<accession>F7ZKQ4</accession>
<feature type="domain" description="CEL-III C-terminal" evidence="2">
    <location>
        <begin position="259"/>
        <end position="411"/>
    </location>
</feature>
<dbReference type="OrthoDB" id="7795343at2"/>
<proteinExistence type="predicted"/>